<gene>
    <name evidence="2" type="ORF">ACFPYL_01075</name>
</gene>
<evidence type="ECO:0008006" key="4">
    <source>
        <dbReference type="Google" id="ProtNLM"/>
    </source>
</evidence>
<evidence type="ECO:0000313" key="3">
    <source>
        <dbReference type="Proteomes" id="UP001596135"/>
    </source>
</evidence>
<feature type="signal peptide" evidence="1">
    <location>
        <begin position="1"/>
        <end position="25"/>
    </location>
</feature>
<dbReference type="Proteomes" id="UP001596135">
    <property type="component" value="Unassembled WGS sequence"/>
</dbReference>
<dbReference type="Gene3D" id="2.60.40.10">
    <property type="entry name" value="Immunoglobulins"/>
    <property type="match status" value="1"/>
</dbReference>
<organism evidence="2 3">
    <name type="scientific">Nocardioides hankookensis</name>
    <dbReference type="NCBI Taxonomy" id="443157"/>
    <lineage>
        <taxon>Bacteria</taxon>
        <taxon>Bacillati</taxon>
        <taxon>Actinomycetota</taxon>
        <taxon>Actinomycetes</taxon>
        <taxon>Propionibacteriales</taxon>
        <taxon>Nocardioidaceae</taxon>
        <taxon>Nocardioides</taxon>
    </lineage>
</organism>
<evidence type="ECO:0000313" key="2">
    <source>
        <dbReference type="EMBL" id="MFC6041645.1"/>
    </source>
</evidence>
<name>A0ABW1LCE1_9ACTN</name>
<sequence>MRTTTARLAGVLAGLSLIATPLVVAAPSHADTGEGTVTVNIVDDRGQPVKAVVQLIDSTGGNEILGDPTTPASSYSMAVPVGGYGVVVMGGWPLMSCFGVTGCDGLGITSPTTLTFASAVVTATEGGSATYTAVLGTPTVEGAARAGETLEVVSPMSGELADAFGDFLAPSVTWLRNGDRIRGAKGAAYTLTRRDVGSRISATIGYPALLKLLAGISGGLLGIAPDAFTSPEVTVTKNTSTTDLKLSGGTAYVRVSGAADEASGWVQLTMKGQRATWARVQDGFVPVDLPNLKAGKYKVTATYQGNGELLGSKDTANLTVKKAKKRKG</sequence>
<dbReference type="EMBL" id="JBHSRJ010000001">
    <property type="protein sequence ID" value="MFC6041645.1"/>
    <property type="molecule type" value="Genomic_DNA"/>
</dbReference>
<proteinExistence type="predicted"/>
<evidence type="ECO:0000256" key="1">
    <source>
        <dbReference type="SAM" id="SignalP"/>
    </source>
</evidence>
<protein>
    <recommendedName>
        <fullName evidence="4">Bacterial Ig-like domain-containing protein</fullName>
    </recommendedName>
</protein>
<reference evidence="3" key="1">
    <citation type="journal article" date="2019" name="Int. J. Syst. Evol. Microbiol.">
        <title>The Global Catalogue of Microorganisms (GCM) 10K type strain sequencing project: providing services to taxonomists for standard genome sequencing and annotation.</title>
        <authorList>
            <consortium name="The Broad Institute Genomics Platform"/>
            <consortium name="The Broad Institute Genome Sequencing Center for Infectious Disease"/>
            <person name="Wu L."/>
            <person name="Ma J."/>
        </authorList>
    </citation>
    <scope>NUCLEOTIDE SEQUENCE [LARGE SCALE GENOMIC DNA]</scope>
    <source>
        <strain evidence="3">CCUG 54522</strain>
    </source>
</reference>
<accession>A0ABW1LCE1</accession>
<dbReference type="RefSeq" id="WP_379149473.1">
    <property type="nucleotide sequence ID" value="NZ_JBHSRJ010000001.1"/>
</dbReference>
<comment type="caution">
    <text evidence="2">The sequence shown here is derived from an EMBL/GenBank/DDBJ whole genome shotgun (WGS) entry which is preliminary data.</text>
</comment>
<keyword evidence="3" id="KW-1185">Reference proteome</keyword>
<feature type="chain" id="PRO_5046792809" description="Bacterial Ig-like domain-containing protein" evidence="1">
    <location>
        <begin position="26"/>
        <end position="328"/>
    </location>
</feature>
<dbReference type="Gene3D" id="2.60.40.2700">
    <property type="match status" value="1"/>
</dbReference>
<dbReference type="InterPro" id="IPR013783">
    <property type="entry name" value="Ig-like_fold"/>
</dbReference>
<keyword evidence="1" id="KW-0732">Signal</keyword>